<dbReference type="AlphaFoldDB" id="A0A813GSC2"/>
<comment type="caution">
    <text evidence="4">The sequence shown here is derived from an EMBL/GenBank/DDBJ whole genome shotgun (WGS) entry which is preliminary data.</text>
</comment>
<evidence type="ECO:0000256" key="1">
    <source>
        <dbReference type="SAM" id="MobiDB-lite"/>
    </source>
</evidence>
<organism evidence="4 6">
    <name type="scientific">Polarella glacialis</name>
    <name type="common">Dinoflagellate</name>
    <dbReference type="NCBI Taxonomy" id="89957"/>
    <lineage>
        <taxon>Eukaryota</taxon>
        <taxon>Sar</taxon>
        <taxon>Alveolata</taxon>
        <taxon>Dinophyceae</taxon>
        <taxon>Suessiales</taxon>
        <taxon>Suessiaceae</taxon>
        <taxon>Polarella</taxon>
    </lineage>
</organism>
<evidence type="ECO:0000313" key="6">
    <source>
        <dbReference type="Proteomes" id="UP000654075"/>
    </source>
</evidence>
<dbReference type="Proteomes" id="UP000654075">
    <property type="component" value="Unassembled WGS sequence"/>
</dbReference>
<dbReference type="EMBL" id="CAJNNV010016783">
    <property type="protein sequence ID" value="CAE8604676.1"/>
    <property type="molecule type" value="Genomic_DNA"/>
</dbReference>
<dbReference type="Proteomes" id="UP000626109">
    <property type="component" value="Unassembled WGS sequence"/>
</dbReference>
<evidence type="ECO:0000313" key="4">
    <source>
        <dbReference type="EMBL" id="CAE8629372.1"/>
    </source>
</evidence>
<keyword evidence="2" id="KW-1133">Transmembrane helix</keyword>
<keyword evidence="2" id="KW-0812">Transmembrane</keyword>
<name>A0A813GSC2_POLGL</name>
<evidence type="ECO:0000313" key="5">
    <source>
        <dbReference type="EMBL" id="CAE8658549.1"/>
    </source>
</evidence>
<keyword evidence="6" id="KW-1185">Reference proteome</keyword>
<feature type="region of interest" description="Disordered" evidence="1">
    <location>
        <begin position="184"/>
        <end position="204"/>
    </location>
</feature>
<reference evidence="4" key="1">
    <citation type="submission" date="2021-02" db="EMBL/GenBank/DDBJ databases">
        <authorList>
            <person name="Dougan E. K."/>
            <person name="Rhodes N."/>
            <person name="Thang M."/>
            <person name="Chan C."/>
        </authorList>
    </citation>
    <scope>NUCLEOTIDE SEQUENCE</scope>
</reference>
<feature type="transmembrane region" description="Helical" evidence="2">
    <location>
        <begin position="22"/>
        <end position="46"/>
    </location>
</feature>
<dbReference type="EMBL" id="CAJNNV010029632">
    <property type="protein sequence ID" value="CAE8629372.1"/>
    <property type="molecule type" value="Genomic_DNA"/>
</dbReference>
<proteinExistence type="predicted"/>
<evidence type="ECO:0000313" key="3">
    <source>
        <dbReference type="EMBL" id="CAE8604676.1"/>
    </source>
</evidence>
<accession>A0A813GSC2</accession>
<dbReference type="EMBL" id="CAJNNW010016119">
    <property type="protein sequence ID" value="CAE8658549.1"/>
    <property type="molecule type" value="Genomic_DNA"/>
</dbReference>
<gene>
    <name evidence="3" type="ORF">PGLA1383_LOCUS22825</name>
    <name evidence="4" type="ORF">PGLA1383_LOCUS45876</name>
    <name evidence="5" type="ORF">PGLA2088_LOCUS13461</name>
</gene>
<evidence type="ECO:0000256" key="2">
    <source>
        <dbReference type="SAM" id="Phobius"/>
    </source>
</evidence>
<keyword evidence="2" id="KW-0472">Membrane</keyword>
<protein>
    <submittedName>
        <fullName evidence="4">Uncharacterized protein</fullName>
    </submittedName>
</protein>
<sequence>MVCTATTWLSNPRMSWRCKPPAAPVASTAPALVLSVAVGLAVASLWNRPFCGHSPFAKLSSDPFSAGGTHWFVNLTKETTGVSFSSPLRVTLSDAARYLSQMASTSSFVDENGQTRMEQPALSDVGYRDYDVGDAPSLFQLCHRHEKYVLEPHFGLWIEKTEERRDKDAKEDSSRMFLGAKNTLEFGGSSSRTSRLKRRASPEHQAFGDAFQGFNALPDGLGMPSLPAAVSWKTAVSS</sequence>